<dbReference type="PANTHER" id="PTHR11496">
    <property type="entry name" value="ALCOHOL DEHYDROGENASE"/>
    <property type="match status" value="1"/>
</dbReference>
<dbReference type="EMBL" id="LR134356">
    <property type="protein sequence ID" value="VEG52644.1"/>
    <property type="molecule type" value="Genomic_DNA"/>
</dbReference>
<dbReference type="InterPro" id="IPR056798">
    <property type="entry name" value="ADH_Fe_C"/>
</dbReference>
<dbReference type="CDD" id="cd08177">
    <property type="entry name" value="MAR"/>
    <property type="match status" value="1"/>
</dbReference>
<comment type="similarity">
    <text evidence="1">Belongs to the iron-containing alcohol dehydrogenase family.</text>
</comment>
<keyword evidence="7" id="KW-1185">Reference proteome</keyword>
<dbReference type="Pfam" id="PF25137">
    <property type="entry name" value="ADH_Fe_C"/>
    <property type="match status" value="1"/>
</dbReference>
<accession>A0A448IK56</accession>
<evidence type="ECO:0000259" key="5">
    <source>
        <dbReference type="Pfam" id="PF25137"/>
    </source>
</evidence>
<name>A0A448IK56_MYCAU</name>
<dbReference type="GO" id="GO:0018506">
    <property type="term" value="F:maleylacetate reductase activity"/>
    <property type="evidence" value="ECO:0007669"/>
    <property type="project" value="UniProtKB-EC"/>
</dbReference>
<feature type="domain" description="Fe-containing alcohol dehydrogenase-like C-terminal" evidence="5">
    <location>
        <begin position="165"/>
        <end position="347"/>
    </location>
</feature>
<dbReference type="EC" id="1.3.1.32" evidence="6"/>
<dbReference type="AlphaFoldDB" id="A0A448IK56"/>
<feature type="domain" description="Alcohol dehydrogenase iron-type/glycerol dehydrogenase GldA" evidence="4">
    <location>
        <begin position="12"/>
        <end position="152"/>
    </location>
</feature>
<evidence type="ECO:0000313" key="6">
    <source>
        <dbReference type="EMBL" id="VEG52644.1"/>
    </source>
</evidence>
<proteinExistence type="inferred from homology"/>
<dbReference type="STRING" id="1791.GCA_001049355_00515"/>
<evidence type="ECO:0000259" key="4">
    <source>
        <dbReference type="Pfam" id="PF00465"/>
    </source>
</evidence>
<dbReference type="SUPFAM" id="SSF56796">
    <property type="entry name" value="Dehydroquinate synthase-like"/>
    <property type="match status" value="1"/>
</dbReference>
<dbReference type="InterPro" id="IPR001670">
    <property type="entry name" value="ADH_Fe/GldA"/>
</dbReference>
<sequence length="353" mass="36638">MEIRFDHQTHRQRVIFGTGCVVDNTAKAIEQLDVRASLLIASDSASEVADAIAMETPVARRIDGVVQHVPTQRADAARREAVASSADSIICVGGGSATGLAKAVALVTGLPIVAIPTTFSGSEATDMWGMTVEGRKHTGADLAVLPRTVIYDAALLAGLPVSVAISSVFNAIAHAVDGLWAPRADPINRALAAESLRVLIPAITEMAEQPNSREPRESALYGAYLAAVAFASSGSGMHHKICHVLGGAFLLPHAELHTVMLPYVTAFNAHAAPSAAQLISETLHTTSAAAGLKSLAATTGAPLTLAEIGFPKDKIVEASGRCLEVIPPSNPRPVDLEAVSSLLQAAYEGDAVE</sequence>
<gene>
    <name evidence="6" type="primary">tfdF</name>
    <name evidence="6" type="ORF">NCTC10437_01562</name>
</gene>
<dbReference type="Gene3D" id="1.20.1090.10">
    <property type="entry name" value="Dehydroquinate synthase-like - alpha domain"/>
    <property type="match status" value="1"/>
</dbReference>
<dbReference type="PANTHER" id="PTHR11496:SF102">
    <property type="entry name" value="ALCOHOL DEHYDROGENASE 4"/>
    <property type="match status" value="1"/>
</dbReference>
<dbReference type="KEGG" id="mauu:NCTC10437_01562"/>
<dbReference type="InterPro" id="IPR034786">
    <property type="entry name" value="MAR"/>
</dbReference>
<protein>
    <submittedName>
        <fullName evidence="6">Alcohol dehydrogenase, class IV</fullName>
        <ecNumber evidence="6">1.3.1.32</ecNumber>
    </submittedName>
</protein>
<keyword evidence="2 6" id="KW-0560">Oxidoreductase</keyword>
<evidence type="ECO:0000256" key="3">
    <source>
        <dbReference type="ARBA" id="ARBA00023027"/>
    </source>
</evidence>
<evidence type="ECO:0000256" key="1">
    <source>
        <dbReference type="ARBA" id="ARBA00007358"/>
    </source>
</evidence>
<keyword evidence="3" id="KW-0520">NAD</keyword>
<dbReference type="OrthoDB" id="3812122at2"/>
<organism evidence="6 7">
    <name type="scientific">Mycolicibacterium aurum</name>
    <name type="common">Mycobacterium aurum</name>
    <dbReference type="NCBI Taxonomy" id="1791"/>
    <lineage>
        <taxon>Bacteria</taxon>
        <taxon>Bacillati</taxon>
        <taxon>Actinomycetota</taxon>
        <taxon>Actinomycetes</taxon>
        <taxon>Mycobacteriales</taxon>
        <taxon>Mycobacteriaceae</taxon>
        <taxon>Mycolicibacterium</taxon>
    </lineage>
</organism>
<reference evidence="6 7" key="1">
    <citation type="submission" date="2018-12" db="EMBL/GenBank/DDBJ databases">
        <authorList>
            <consortium name="Pathogen Informatics"/>
        </authorList>
    </citation>
    <scope>NUCLEOTIDE SEQUENCE [LARGE SCALE GENOMIC DNA]</scope>
    <source>
        <strain evidence="6 7">NCTC10437</strain>
    </source>
</reference>
<evidence type="ECO:0000313" key="7">
    <source>
        <dbReference type="Proteomes" id="UP000279306"/>
    </source>
</evidence>
<dbReference type="Gene3D" id="3.40.50.1970">
    <property type="match status" value="1"/>
</dbReference>
<dbReference type="InterPro" id="IPR039697">
    <property type="entry name" value="Alcohol_dehydrogenase_Fe"/>
</dbReference>
<dbReference type="GO" id="GO:0004022">
    <property type="term" value="F:alcohol dehydrogenase (NAD+) activity"/>
    <property type="evidence" value="ECO:0007669"/>
    <property type="project" value="TreeGrafter"/>
</dbReference>
<evidence type="ECO:0000256" key="2">
    <source>
        <dbReference type="ARBA" id="ARBA00023002"/>
    </source>
</evidence>
<dbReference type="Proteomes" id="UP000279306">
    <property type="component" value="Chromosome"/>
</dbReference>
<dbReference type="Pfam" id="PF00465">
    <property type="entry name" value="Fe-ADH"/>
    <property type="match status" value="1"/>
</dbReference>
<dbReference type="GO" id="GO:0046872">
    <property type="term" value="F:metal ion binding"/>
    <property type="evidence" value="ECO:0007669"/>
    <property type="project" value="InterPro"/>
</dbReference>